<gene>
    <name evidence="2" type="ORF">F5Z01DRAFT_659044</name>
</gene>
<comment type="caution">
    <text evidence="2">The sequence shown here is derived from an EMBL/GenBank/DDBJ whole genome shotgun (WGS) entry which is preliminary data.</text>
</comment>
<accession>A0A9P8CMT5</accession>
<dbReference type="OrthoDB" id="9978173at2759"/>
<dbReference type="PANTHER" id="PTHR31252">
    <property type="entry name" value="DUF4419 DOMAIN-CONTAINING PROTEIN"/>
    <property type="match status" value="1"/>
</dbReference>
<reference evidence="2" key="1">
    <citation type="journal article" date="2021" name="IMA Fungus">
        <title>Genomic characterization of three marine fungi, including Emericellopsis atlantica sp. nov. with signatures of a generalist lifestyle and marine biomass degradation.</title>
        <authorList>
            <person name="Hagestad O.C."/>
            <person name="Hou L."/>
            <person name="Andersen J.H."/>
            <person name="Hansen E.H."/>
            <person name="Altermark B."/>
            <person name="Li C."/>
            <person name="Kuhnert E."/>
            <person name="Cox R.J."/>
            <person name="Crous P.W."/>
            <person name="Spatafora J.W."/>
            <person name="Lail K."/>
            <person name="Amirebrahimi M."/>
            <person name="Lipzen A."/>
            <person name="Pangilinan J."/>
            <person name="Andreopoulos W."/>
            <person name="Hayes R.D."/>
            <person name="Ng V."/>
            <person name="Grigoriev I.V."/>
            <person name="Jackson S.A."/>
            <person name="Sutton T.D.S."/>
            <person name="Dobson A.D.W."/>
            <person name="Rama T."/>
        </authorList>
    </citation>
    <scope>NUCLEOTIDE SEQUENCE</scope>
    <source>
        <strain evidence="2">TS7</strain>
    </source>
</reference>
<dbReference type="RefSeq" id="XP_046116973.1">
    <property type="nucleotide sequence ID" value="XM_046263737.1"/>
</dbReference>
<organism evidence="2 3">
    <name type="scientific">Emericellopsis atlantica</name>
    <dbReference type="NCBI Taxonomy" id="2614577"/>
    <lineage>
        <taxon>Eukaryota</taxon>
        <taxon>Fungi</taxon>
        <taxon>Dikarya</taxon>
        <taxon>Ascomycota</taxon>
        <taxon>Pezizomycotina</taxon>
        <taxon>Sordariomycetes</taxon>
        <taxon>Hypocreomycetidae</taxon>
        <taxon>Hypocreales</taxon>
        <taxon>Bionectriaceae</taxon>
        <taxon>Emericellopsis</taxon>
    </lineage>
</organism>
<evidence type="ECO:0000313" key="2">
    <source>
        <dbReference type="EMBL" id="KAG9253049.1"/>
    </source>
</evidence>
<dbReference type="GeneID" id="70294640"/>
<name>A0A9P8CMT5_9HYPO</name>
<evidence type="ECO:0000256" key="1">
    <source>
        <dbReference type="SAM" id="MobiDB-lite"/>
    </source>
</evidence>
<sequence>MPVTTRPSTNAPREWRSEIVTSPETHLEQTARRESEACKEIFQASFYPDHNISPASNGLVSAALDAYSSHHHLILRPEDVWFSILTQLSFYINANAENLRKHFVAHQGKKELVVEAVGTIYTVDLGRMAVSMTGEMHKFVVDKDLRQWILPDFSTTTDNDTVVAAGLFMGAMQEYFTYKFRLLCGIPSVTLLGEKHDWVRLRDRLEKIDEWGTDAQEFALRLKKVLDFFVRTFDEPEGSEVIEFWSKIAHYKGGGSGPTWISGWMTAFCRWDNHGKRAKFEVSEHPWYSRSETAECELDGITFESVESKNIPLGYTKVPALLDDNGTIYNTEIVAGMVGVAVSSSGEGLDDSNPNTSYGLSDGGKDKNGTDERRTGLDTLQPVSGWWMYDVTERAST</sequence>
<protein>
    <submittedName>
        <fullName evidence="2">Uncharacterized protein</fullName>
    </submittedName>
</protein>
<dbReference type="AlphaFoldDB" id="A0A9P8CMT5"/>
<evidence type="ECO:0000313" key="3">
    <source>
        <dbReference type="Proteomes" id="UP000887229"/>
    </source>
</evidence>
<feature type="region of interest" description="Disordered" evidence="1">
    <location>
        <begin position="344"/>
        <end position="377"/>
    </location>
</feature>
<feature type="compositionally biased region" description="Basic and acidic residues" evidence="1">
    <location>
        <begin position="363"/>
        <end position="376"/>
    </location>
</feature>
<keyword evidence="3" id="KW-1185">Reference proteome</keyword>
<dbReference type="Pfam" id="PF14388">
    <property type="entry name" value="DUF4419"/>
    <property type="match status" value="1"/>
</dbReference>
<dbReference type="EMBL" id="MU251259">
    <property type="protein sequence ID" value="KAG9253049.1"/>
    <property type="molecule type" value="Genomic_DNA"/>
</dbReference>
<dbReference type="InterPro" id="IPR025533">
    <property type="entry name" value="DUF4419"/>
</dbReference>
<dbReference type="PANTHER" id="PTHR31252:SF11">
    <property type="entry name" value="DUF4419 DOMAIN-CONTAINING PROTEIN"/>
    <property type="match status" value="1"/>
</dbReference>
<proteinExistence type="predicted"/>
<dbReference type="Proteomes" id="UP000887229">
    <property type="component" value="Unassembled WGS sequence"/>
</dbReference>